<protein>
    <submittedName>
        <fullName evidence="1">Uncharacterized protein</fullName>
    </submittedName>
</protein>
<sequence>MVLNFHQMDNSYLQSNLILHQQKRFLVHNNIFLVSKINKILIEMKLTLKILQPCFQNIFDQIMNTFSYCGFYNYIVVVHYCQPYCLDCIDEYHLHIKVLQNFHNQNVCEFRNFSCTPCSVVILVQNIYLLLINYTTCKSTQIKSQLGCFCKQNQYEEANLCLNCPKNANNIQIFDIFLIVLAMIIEYQWMDNFYVQLNIILFFLNQMFEF</sequence>
<dbReference type="AlphaFoldDB" id="A0A8S1QBN1"/>
<comment type="caution">
    <text evidence="1">The sequence shown here is derived from an EMBL/GenBank/DDBJ whole genome shotgun (WGS) entry which is preliminary data.</text>
</comment>
<evidence type="ECO:0000313" key="2">
    <source>
        <dbReference type="Proteomes" id="UP000692954"/>
    </source>
</evidence>
<accession>A0A8S1QBN1</accession>
<dbReference type="EMBL" id="CAJJDN010000100">
    <property type="protein sequence ID" value="CAD8112417.1"/>
    <property type="molecule type" value="Genomic_DNA"/>
</dbReference>
<keyword evidence="2" id="KW-1185">Reference proteome</keyword>
<proteinExistence type="predicted"/>
<organism evidence="1 2">
    <name type="scientific">Paramecium sonneborni</name>
    <dbReference type="NCBI Taxonomy" id="65129"/>
    <lineage>
        <taxon>Eukaryota</taxon>
        <taxon>Sar</taxon>
        <taxon>Alveolata</taxon>
        <taxon>Ciliophora</taxon>
        <taxon>Intramacronucleata</taxon>
        <taxon>Oligohymenophorea</taxon>
        <taxon>Peniculida</taxon>
        <taxon>Parameciidae</taxon>
        <taxon>Paramecium</taxon>
    </lineage>
</organism>
<name>A0A8S1QBN1_9CILI</name>
<reference evidence="1" key="1">
    <citation type="submission" date="2021-01" db="EMBL/GenBank/DDBJ databases">
        <authorList>
            <consortium name="Genoscope - CEA"/>
            <person name="William W."/>
        </authorList>
    </citation>
    <scope>NUCLEOTIDE SEQUENCE</scope>
</reference>
<dbReference type="OrthoDB" id="325447at2759"/>
<dbReference type="Proteomes" id="UP000692954">
    <property type="component" value="Unassembled WGS sequence"/>
</dbReference>
<gene>
    <name evidence="1" type="ORF">PSON_ATCC_30995.1.T1000195</name>
</gene>
<evidence type="ECO:0000313" key="1">
    <source>
        <dbReference type="EMBL" id="CAD8112417.1"/>
    </source>
</evidence>